<dbReference type="InterPro" id="IPR011009">
    <property type="entry name" value="Kinase-like_dom_sf"/>
</dbReference>
<evidence type="ECO:0008006" key="3">
    <source>
        <dbReference type="Google" id="ProtNLM"/>
    </source>
</evidence>
<evidence type="ECO:0000313" key="1">
    <source>
        <dbReference type="EnsemblPlants" id="LPERR01G39610.1"/>
    </source>
</evidence>
<accession>A0A0D9VAR8</accession>
<protein>
    <recommendedName>
        <fullName evidence="3">Protein kinase domain-containing protein</fullName>
    </recommendedName>
</protein>
<reference evidence="2" key="2">
    <citation type="submission" date="2013-12" db="EMBL/GenBank/DDBJ databases">
        <authorList>
            <person name="Yu Y."/>
            <person name="Lee S."/>
            <person name="de Baynast K."/>
            <person name="Wissotski M."/>
            <person name="Liu L."/>
            <person name="Talag J."/>
            <person name="Goicoechea J."/>
            <person name="Angelova A."/>
            <person name="Jetty R."/>
            <person name="Kudrna D."/>
            <person name="Golser W."/>
            <person name="Rivera L."/>
            <person name="Zhang J."/>
            <person name="Wing R."/>
        </authorList>
    </citation>
    <scope>NUCLEOTIDE SEQUENCE</scope>
</reference>
<dbReference type="EnsemblPlants" id="LPERR01G39610.1">
    <property type="protein sequence ID" value="LPERR01G39610.1"/>
    <property type="gene ID" value="LPERR01G39610"/>
</dbReference>
<sequence>MGLSKGVYVMGPWEIPCLIKRGDKEHPINFQDYLLMKDFRHNNAVFIENFFMDDDAGCLILSNVSGSLEACLRKNASIAFVKECNEYKFSSVLRGLIIEICQVVESLMKLDLYPRNISMDNMCLIYNGNMPVMKVLIYDVENTKGFSDAVKSAKSKIVYDKVKLMVNKICEDLGRQPLHITTKCFIDYIGGDTTSKLNRYPDVWTDEDKEWYLYCIDSADRRRVGPPIRSLWEDSGWPKTPDGAVQPLLERLRAEERTYFRVYDTSDPIDYLRLARNVIKHWVKYKGLPADRAGFLRLLEEWTPGIWCKIYNAVGMP</sequence>
<reference evidence="1" key="3">
    <citation type="submission" date="2015-04" db="UniProtKB">
        <authorList>
            <consortium name="EnsemblPlants"/>
        </authorList>
    </citation>
    <scope>IDENTIFICATION</scope>
</reference>
<dbReference type="SUPFAM" id="SSF56112">
    <property type="entry name" value="Protein kinase-like (PK-like)"/>
    <property type="match status" value="1"/>
</dbReference>
<dbReference type="Proteomes" id="UP000032180">
    <property type="component" value="Chromosome 1"/>
</dbReference>
<dbReference type="Gramene" id="LPERR01G39610.1">
    <property type="protein sequence ID" value="LPERR01G39610.1"/>
    <property type="gene ID" value="LPERR01G39610"/>
</dbReference>
<dbReference type="HOGENOM" id="CLU_066742_0_0_1"/>
<organism evidence="1 2">
    <name type="scientific">Leersia perrieri</name>
    <dbReference type="NCBI Taxonomy" id="77586"/>
    <lineage>
        <taxon>Eukaryota</taxon>
        <taxon>Viridiplantae</taxon>
        <taxon>Streptophyta</taxon>
        <taxon>Embryophyta</taxon>
        <taxon>Tracheophyta</taxon>
        <taxon>Spermatophyta</taxon>
        <taxon>Magnoliopsida</taxon>
        <taxon>Liliopsida</taxon>
        <taxon>Poales</taxon>
        <taxon>Poaceae</taxon>
        <taxon>BOP clade</taxon>
        <taxon>Oryzoideae</taxon>
        <taxon>Oryzeae</taxon>
        <taxon>Oryzinae</taxon>
        <taxon>Leersia</taxon>
    </lineage>
</organism>
<evidence type="ECO:0000313" key="2">
    <source>
        <dbReference type="Proteomes" id="UP000032180"/>
    </source>
</evidence>
<proteinExistence type="predicted"/>
<keyword evidence="2" id="KW-1185">Reference proteome</keyword>
<name>A0A0D9VAR8_9ORYZ</name>
<reference evidence="1 2" key="1">
    <citation type="submission" date="2012-08" db="EMBL/GenBank/DDBJ databases">
        <title>Oryza genome evolution.</title>
        <authorList>
            <person name="Wing R.A."/>
        </authorList>
    </citation>
    <scope>NUCLEOTIDE SEQUENCE</scope>
</reference>
<dbReference type="AlphaFoldDB" id="A0A0D9VAR8"/>